<evidence type="ECO:0000313" key="4">
    <source>
        <dbReference type="EMBL" id="OAL10719.1"/>
    </source>
</evidence>
<name>A0A1A9QG55_9MOLU</name>
<comment type="cofactor">
    <cofactor evidence="1">
        <name>pyridoxal 5'-phosphate</name>
        <dbReference type="ChEBI" id="CHEBI:597326"/>
    </cofactor>
</comment>
<dbReference type="InterPro" id="IPR015424">
    <property type="entry name" value="PyrdxlP-dep_Trfase"/>
</dbReference>
<evidence type="ECO:0000256" key="1">
    <source>
        <dbReference type="ARBA" id="ARBA00001933"/>
    </source>
</evidence>
<proteinExistence type="predicted"/>
<comment type="caution">
    <text evidence="4">The sequence shown here is derived from an EMBL/GenBank/DDBJ whole genome shotgun (WGS) entry which is preliminary data.</text>
</comment>
<dbReference type="Gene3D" id="3.40.640.10">
    <property type="entry name" value="Type I PLP-dependent aspartate aminotransferase-like (Major domain)"/>
    <property type="match status" value="1"/>
</dbReference>
<keyword evidence="5" id="KW-1185">Reference proteome</keyword>
<dbReference type="STRING" id="432608.A6V39_01450"/>
<dbReference type="InterPro" id="IPR000192">
    <property type="entry name" value="Aminotrans_V_dom"/>
</dbReference>
<feature type="domain" description="Aminotransferase class V" evidence="3">
    <location>
        <begin position="2"/>
        <end position="67"/>
    </location>
</feature>
<evidence type="ECO:0000256" key="2">
    <source>
        <dbReference type="ARBA" id="ARBA00022898"/>
    </source>
</evidence>
<dbReference type="PANTHER" id="PTHR43586:SF8">
    <property type="entry name" value="CYSTEINE DESULFURASE 1, CHLOROPLASTIC"/>
    <property type="match status" value="1"/>
</dbReference>
<dbReference type="Proteomes" id="UP000077623">
    <property type="component" value="Unassembled WGS sequence"/>
</dbReference>
<evidence type="ECO:0000259" key="3">
    <source>
        <dbReference type="Pfam" id="PF00266"/>
    </source>
</evidence>
<keyword evidence="2" id="KW-0663">Pyridoxal phosphate</keyword>
<dbReference type="Gene3D" id="3.90.1150.10">
    <property type="entry name" value="Aspartate Aminotransferase, domain 1"/>
    <property type="match status" value="1"/>
</dbReference>
<dbReference type="InterPro" id="IPR015422">
    <property type="entry name" value="PyrdxlP-dep_Trfase_small"/>
</dbReference>
<sequence>MTNLDGLEHSLEKIEEKFKDTPHILILDISQYIQHKVIRSKRADFLFFSAHKCFGPNGLGVIYAREGMIWDKENYDLDWCALYAWNEALPTIVANLTSSAWAKQESELNKYFITNFPNNEYLELLNKDTKGCIFLIRVKKEITAHDYVFYLAKKEVLVRSGLSCSWLSAERYDPKEIFRASLNAQNTIEEINYFFDVIRDFKLSDCL</sequence>
<dbReference type="PANTHER" id="PTHR43586">
    <property type="entry name" value="CYSTEINE DESULFURASE"/>
    <property type="match status" value="1"/>
</dbReference>
<feature type="domain" description="Aminotransferase class V" evidence="3">
    <location>
        <begin position="81"/>
        <end position="194"/>
    </location>
</feature>
<gene>
    <name evidence="4" type="ORF">A6V39_01450</name>
</gene>
<evidence type="ECO:0000313" key="5">
    <source>
        <dbReference type="Proteomes" id="UP000077623"/>
    </source>
</evidence>
<dbReference type="AlphaFoldDB" id="A0A1A9QG55"/>
<dbReference type="SUPFAM" id="SSF53383">
    <property type="entry name" value="PLP-dependent transferases"/>
    <property type="match status" value="1"/>
</dbReference>
<organism evidence="4 5">
    <name type="scientific">Candidatus Mycoplasma haematobovis</name>
    <dbReference type="NCBI Taxonomy" id="432608"/>
    <lineage>
        <taxon>Bacteria</taxon>
        <taxon>Bacillati</taxon>
        <taxon>Mycoplasmatota</taxon>
        <taxon>Mollicutes</taxon>
        <taxon>Mycoplasmataceae</taxon>
        <taxon>Mycoplasma</taxon>
    </lineage>
</organism>
<dbReference type="Pfam" id="PF00266">
    <property type="entry name" value="Aminotran_5"/>
    <property type="match status" value="2"/>
</dbReference>
<dbReference type="EMBL" id="LWUJ01000010">
    <property type="protein sequence ID" value="OAL10719.1"/>
    <property type="molecule type" value="Genomic_DNA"/>
</dbReference>
<protein>
    <recommendedName>
        <fullName evidence="3">Aminotransferase class V domain-containing protein</fullName>
    </recommendedName>
</protein>
<reference evidence="5" key="1">
    <citation type="submission" date="2016-04" db="EMBL/GenBank/DDBJ databases">
        <authorList>
            <person name="Quiroz-Castaneda R.E."/>
            <person name="Martinez-Ocampo F."/>
        </authorList>
    </citation>
    <scope>NUCLEOTIDE SEQUENCE [LARGE SCALE GENOMIC DNA]</scope>
    <source>
        <strain evidence="5">INIFAP01</strain>
    </source>
</reference>
<accession>A0A1A9QG55</accession>
<dbReference type="InterPro" id="IPR015421">
    <property type="entry name" value="PyrdxlP-dep_Trfase_major"/>
</dbReference>